<organism evidence="7 8">
    <name type="scientific">Hyalella azteca</name>
    <name type="common">Amphipod</name>
    <dbReference type="NCBI Taxonomy" id="294128"/>
    <lineage>
        <taxon>Eukaryota</taxon>
        <taxon>Metazoa</taxon>
        <taxon>Ecdysozoa</taxon>
        <taxon>Arthropoda</taxon>
        <taxon>Crustacea</taxon>
        <taxon>Multicrustacea</taxon>
        <taxon>Malacostraca</taxon>
        <taxon>Eumalacostraca</taxon>
        <taxon>Peracarida</taxon>
        <taxon>Amphipoda</taxon>
        <taxon>Senticaudata</taxon>
        <taxon>Talitrida</taxon>
        <taxon>Talitroidea</taxon>
        <taxon>Hyalellidae</taxon>
        <taxon>Hyalella</taxon>
    </lineage>
</organism>
<dbReference type="Proteomes" id="UP000694843">
    <property type="component" value="Unplaced"/>
</dbReference>
<reference evidence="8" key="1">
    <citation type="submission" date="2025-08" db="UniProtKB">
        <authorList>
            <consortium name="RefSeq"/>
        </authorList>
    </citation>
    <scope>IDENTIFICATION</scope>
    <source>
        <tissue evidence="8">Whole organism</tissue>
    </source>
</reference>
<dbReference type="PANTHER" id="PTHR31107:SF2">
    <property type="entry name" value="CYTOCHROME C OXIDASE ASSEMBLY FACTOR 8"/>
    <property type="match status" value="1"/>
</dbReference>
<accession>A0A979FIR4</accession>
<evidence type="ECO:0000256" key="6">
    <source>
        <dbReference type="ARBA" id="ARBA00023136"/>
    </source>
</evidence>
<keyword evidence="4" id="KW-0809">Transit peptide</keyword>
<evidence type="ECO:0000256" key="3">
    <source>
        <dbReference type="ARBA" id="ARBA00022792"/>
    </source>
</evidence>
<dbReference type="CTD" id="84334"/>
<evidence type="ECO:0000256" key="2">
    <source>
        <dbReference type="ARBA" id="ARBA00005453"/>
    </source>
</evidence>
<name>A0A979FIR4_HYAAZ</name>
<gene>
    <name evidence="8" type="primary">LOC125178034</name>
</gene>
<dbReference type="GeneID" id="125178034"/>
<keyword evidence="5" id="KW-0496">Mitochondrion</keyword>
<comment type="similarity">
    <text evidence="2">Belongs to the COA8 family.</text>
</comment>
<dbReference type="InterPro" id="IPR018796">
    <property type="entry name" value="COA8"/>
</dbReference>
<dbReference type="KEGG" id="hazt:125178034"/>
<comment type="subcellular location">
    <subcellularLocation>
        <location evidence="1">Mitochondrion inner membrane</location>
        <topology evidence="1">Peripheral membrane protein</topology>
        <orientation evidence="1">Matrix side</orientation>
    </subcellularLocation>
</comment>
<proteinExistence type="inferred from homology"/>
<dbReference type="OMA" id="AWNQEFW"/>
<dbReference type="GO" id="GO:0005743">
    <property type="term" value="C:mitochondrial inner membrane"/>
    <property type="evidence" value="ECO:0007669"/>
    <property type="project" value="UniProtKB-SubCell"/>
</dbReference>
<dbReference type="RefSeq" id="XP_047736873.1">
    <property type="nucleotide sequence ID" value="XM_047880917.1"/>
</dbReference>
<dbReference type="AlphaFoldDB" id="A0A979FIR4"/>
<dbReference type="PANTHER" id="PTHR31107">
    <property type="entry name" value="APOPTOGENIC PROTEIN 1, MITOCHONDRIAL"/>
    <property type="match status" value="1"/>
</dbReference>
<evidence type="ECO:0000256" key="5">
    <source>
        <dbReference type="ARBA" id="ARBA00023128"/>
    </source>
</evidence>
<keyword evidence="6" id="KW-0472">Membrane</keyword>
<keyword evidence="7" id="KW-1185">Reference proteome</keyword>
<dbReference type="GO" id="GO:0097193">
    <property type="term" value="P:intrinsic apoptotic signaling pathway"/>
    <property type="evidence" value="ECO:0007669"/>
    <property type="project" value="InterPro"/>
</dbReference>
<evidence type="ECO:0000256" key="4">
    <source>
        <dbReference type="ARBA" id="ARBA00022946"/>
    </source>
</evidence>
<evidence type="ECO:0000256" key="1">
    <source>
        <dbReference type="ARBA" id="ARBA00004443"/>
    </source>
</evidence>
<protein>
    <submittedName>
        <fullName evidence="8">Cytochrome c oxidase assembly factor 8-like isoform X1</fullName>
    </submittedName>
</protein>
<evidence type="ECO:0000313" key="7">
    <source>
        <dbReference type="Proteomes" id="UP000694843"/>
    </source>
</evidence>
<evidence type="ECO:0000313" key="8">
    <source>
        <dbReference type="RefSeq" id="XP_047736873.1"/>
    </source>
</evidence>
<dbReference type="OrthoDB" id="6246201at2759"/>
<sequence>MVLFRLFRVIPSVRVSSKDVRTDSAKKGTLKTFLIRNISSSIALQGLDHKTVVQAVQRQEDRDYVGPPHPVSKLRPVLYCTAKQETPLQAAHRTSLLETQSWNQNYWLQHNTAFEKEKQAFITKKLSEKYSIASRHGNEDQLTLTSEEMAEFYKQFLDQNFDQHMQYNREWYKRNFKHIIMAAKVWIESKRR</sequence>
<keyword evidence="3" id="KW-0999">Mitochondrion inner membrane</keyword>
<dbReference type="Pfam" id="PF10231">
    <property type="entry name" value="COA8"/>
    <property type="match status" value="1"/>
</dbReference>